<dbReference type="Gramene" id="KOM50347">
    <property type="protein sequence ID" value="KOM50347"/>
    <property type="gene ID" value="LR48_Vigan08g117400"/>
</dbReference>
<dbReference type="STRING" id="3914.A0A0L9V5W6"/>
<dbReference type="InterPro" id="IPR002816">
    <property type="entry name" value="TraB/PrgY/GumN_fam"/>
</dbReference>
<protein>
    <recommendedName>
        <fullName evidence="4">TraB domain-containing protein</fullName>
    </recommendedName>
</protein>
<name>A0A0L9V5W6_PHAAN</name>
<dbReference type="Proteomes" id="UP000053144">
    <property type="component" value="Chromosome 8"/>
</dbReference>
<dbReference type="AlphaFoldDB" id="A0A0L9V5W6"/>
<dbReference type="CDD" id="cd14726">
    <property type="entry name" value="TraB_PrgY-like"/>
    <property type="match status" value="1"/>
</dbReference>
<sequence length="430" mass="47755">MTATDNDGQRSMADCGDQRWMATDGGGQQHRTDATIQKQEQDRPTLIPTTLKETDGSDMSKKFPTLMETLFHERDHTGVLIGGCLGSVIDMHNLKFNTMGLSSIQILCVMFQRLMGHLVTRTRTLHQLARVTPFIHRHKSLLVAPISCSQTLSSLQFSTDTSAFTHHPVRLPDDLSKDLIVLSCESSAEGGVCHVYLVGVSHGTKESYRRVQATVKFLKPEALFLELCQSRASTLTCKNFKIADDLHENEFRVAYEEAIKYGGKVILGDRPDNITLRRFWSKTPLWHKTKLLLLLLLGAVIIPGSDYLNNEPKLRDDSVMSKWFPTFVEIIGHERDQYMSSTLLKVASENSSVVAVVGRAHLEGIKKHWKQPVVMKDLMTVPSVEPAVSAIRILRSVGVVVAAVAIISGIEITVIRDDGVAGLVIISCKK</sequence>
<dbReference type="PANTHER" id="PTHR21530:SF7">
    <property type="entry name" value="TRAB DOMAIN-CONTAINING PROTEIN"/>
    <property type="match status" value="1"/>
</dbReference>
<organism evidence="2 3">
    <name type="scientific">Phaseolus angularis</name>
    <name type="common">Azuki bean</name>
    <name type="synonym">Vigna angularis</name>
    <dbReference type="NCBI Taxonomy" id="3914"/>
    <lineage>
        <taxon>Eukaryota</taxon>
        <taxon>Viridiplantae</taxon>
        <taxon>Streptophyta</taxon>
        <taxon>Embryophyta</taxon>
        <taxon>Tracheophyta</taxon>
        <taxon>Spermatophyta</taxon>
        <taxon>Magnoliopsida</taxon>
        <taxon>eudicotyledons</taxon>
        <taxon>Gunneridae</taxon>
        <taxon>Pentapetalae</taxon>
        <taxon>rosids</taxon>
        <taxon>fabids</taxon>
        <taxon>Fabales</taxon>
        <taxon>Fabaceae</taxon>
        <taxon>Papilionoideae</taxon>
        <taxon>50 kb inversion clade</taxon>
        <taxon>NPAAA clade</taxon>
        <taxon>indigoferoid/millettioid clade</taxon>
        <taxon>Phaseoleae</taxon>
        <taxon>Vigna</taxon>
    </lineage>
</organism>
<proteinExistence type="predicted"/>
<evidence type="ECO:0000313" key="3">
    <source>
        <dbReference type="Proteomes" id="UP000053144"/>
    </source>
</evidence>
<feature type="region of interest" description="Disordered" evidence="1">
    <location>
        <begin position="1"/>
        <end position="42"/>
    </location>
</feature>
<gene>
    <name evidence="2" type="ORF">LR48_Vigan08g117400</name>
</gene>
<evidence type="ECO:0000313" key="2">
    <source>
        <dbReference type="EMBL" id="KOM50347.1"/>
    </source>
</evidence>
<dbReference type="GO" id="GO:0005741">
    <property type="term" value="C:mitochondrial outer membrane"/>
    <property type="evidence" value="ECO:0007669"/>
    <property type="project" value="TreeGrafter"/>
</dbReference>
<accession>A0A0L9V5W6</accession>
<dbReference type="EMBL" id="CM003378">
    <property type="protein sequence ID" value="KOM50347.1"/>
    <property type="molecule type" value="Genomic_DNA"/>
</dbReference>
<evidence type="ECO:0000256" key="1">
    <source>
        <dbReference type="SAM" id="MobiDB-lite"/>
    </source>
</evidence>
<evidence type="ECO:0008006" key="4">
    <source>
        <dbReference type="Google" id="ProtNLM"/>
    </source>
</evidence>
<reference evidence="3" key="1">
    <citation type="journal article" date="2015" name="Proc. Natl. Acad. Sci. U.S.A.">
        <title>Genome sequencing of adzuki bean (Vigna angularis) provides insight into high starch and low fat accumulation and domestication.</title>
        <authorList>
            <person name="Yang K."/>
            <person name="Tian Z."/>
            <person name="Chen C."/>
            <person name="Luo L."/>
            <person name="Zhao B."/>
            <person name="Wang Z."/>
            <person name="Yu L."/>
            <person name="Li Y."/>
            <person name="Sun Y."/>
            <person name="Li W."/>
            <person name="Chen Y."/>
            <person name="Li Y."/>
            <person name="Zhang Y."/>
            <person name="Ai D."/>
            <person name="Zhao J."/>
            <person name="Shang C."/>
            <person name="Ma Y."/>
            <person name="Wu B."/>
            <person name="Wang M."/>
            <person name="Gao L."/>
            <person name="Sun D."/>
            <person name="Zhang P."/>
            <person name="Guo F."/>
            <person name="Wang W."/>
            <person name="Li Y."/>
            <person name="Wang J."/>
            <person name="Varshney R.K."/>
            <person name="Wang J."/>
            <person name="Ling H.Q."/>
            <person name="Wan P."/>
        </authorList>
    </citation>
    <scope>NUCLEOTIDE SEQUENCE</scope>
    <source>
        <strain evidence="3">cv. Jingnong 6</strain>
    </source>
</reference>
<dbReference type="InterPro" id="IPR046345">
    <property type="entry name" value="TraB_PrgY-like"/>
</dbReference>
<dbReference type="PANTHER" id="PTHR21530">
    <property type="entry name" value="PHEROMONE SHUTDOWN PROTEIN"/>
    <property type="match status" value="1"/>
</dbReference>
<dbReference type="Pfam" id="PF01963">
    <property type="entry name" value="TraB_PrgY_gumN"/>
    <property type="match status" value="1"/>
</dbReference>